<proteinExistence type="predicted"/>
<evidence type="ECO:0000259" key="1">
    <source>
        <dbReference type="SMART" id="SM00852"/>
    </source>
</evidence>
<dbReference type="STRING" id="406100.SAMN04488052_11447"/>
<dbReference type="Gene3D" id="3.40.980.10">
    <property type="entry name" value="MoaB/Mog-like domain"/>
    <property type="match status" value="1"/>
</dbReference>
<gene>
    <name evidence="2" type="ORF">SAMN04488052_11447</name>
</gene>
<dbReference type="SMART" id="SM00852">
    <property type="entry name" value="MoCF_biosynth"/>
    <property type="match status" value="1"/>
</dbReference>
<dbReference type="RefSeq" id="WP_091646362.1">
    <property type="nucleotide sequence ID" value="NZ_FOEG01000014.1"/>
</dbReference>
<sequence>MPTPPPGFGIIVIGDEILSGKRTDGHMPKVIELLAARGLDLAWARFLGDDPERLTNTLRLSMASDDIVFSFGGIGGTPDDRTRQCAGAAAGLELEPHPEGVRLLHEQFGDDIKPGRQRMIEFPRGAGIIPNPVNRVPGFSLGHHYFVPGFPNMAWPMIEWVLDTHYAHLHAGGSRKERALTVRGMRESHAIPLLDELTDKHPDVRISCLPHWIPPQHELELGARGPNAAVDAVIQAMQAHLTAMGADWEEADLDRRRED</sequence>
<feature type="domain" description="MoaB/Mog" evidence="1">
    <location>
        <begin position="9"/>
        <end position="169"/>
    </location>
</feature>
<reference evidence="2 3" key="1">
    <citation type="submission" date="2016-10" db="EMBL/GenBank/DDBJ databases">
        <authorList>
            <person name="de Groot N.N."/>
        </authorList>
    </citation>
    <scope>NUCLEOTIDE SEQUENCE [LARGE SCALE GENOMIC DNA]</scope>
    <source>
        <strain evidence="2 3">CGMCC 1.6291</strain>
    </source>
</reference>
<dbReference type="CDD" id="cd00885">
    <property type="entry name" value="cinA"/>
    <property type="match status" value="1"/>
</dbReference>
<accession>A0A1H8VQI1</accession>
<dbReference type="InterPro" id="IPR050101">
    <property type="entry name" value="CinA"/>
</dbReference>
<dbReference type="InterPro" id="IPR036425">
    <property type="entry name" value="MoaB/Mog-like_dom_sf"/>
</dbReference>
<dbReference type="EMBL" id="FOEG01000014">
    <property type="protein sequence ID" value="SEP17584.1"/>
    <property type="molecule type" value="Genomic_DNA"/>
</dbReference>
<dbReference type="Pfam" id="PF00994">
    <property type="entry name" value="MoCF_biosynth"/>
    <property type="match status" value="1"/>
</dbReference>
<dbReference type="OrthoDB" id="9801454at2"/>
<protein>
    <submittedName>
        <fullName evidence="2">Predicted nucleotide-utilizing enzyme</fullName>
    </submittedName>
</protein>
<dbReference type="AlphaFoldDB" id="A0A1H8VQI1"/>
<dbReference type="InterPro" id="IPR001453">
    <property type="entry name" value="MoaB/Mog_dom"/>
</dbReference>
<evidence type="ECO:0000313" key="2">
    <source>
        <dbReference type="EMBL" id="SEP17584.1"/>
    </source>
</evidence>
<dbReference type="Proteomes" id="UP000199657">
    <property type="component" value="Unassembled WGS sequence"/>
</dbReference>
<keyword evidence="3" id="KW-1185">Reference proteome</keyword>
<dbReference type="PANTHER" id="PTHR13939:SF0">
    <property type="entry name" value="NMN AMIDOHYDROLASE-LIKE PROTEIN YFAY"/>
    <property type="match status" value="1"/>
</dbReference>
<dbReference type="PANTHER" id="PTHR13939">
    <property type="entry name" value="NICOTINAMIDE-NUCLEOTIDE AMIDOHYDROLASE PNCC"/>
    <property type="match status" value="1"/>
</dbReference>
<organism evidence="2 3">
    <name type="scientific">Aquisalimonas asiatica</name>
    <dbReference type="NCBI Taxonomy" id="406100"/>
    <lineage>
        <taxon>Bacteria</taxon>
        <taxon>Pseudomonadati</taxon>
        <taxon>Pseudomonadota</taxon>
        <taxon>Gammaproteobacteria</taxon>
        <taxon>Chromatiales</taxon>
        <taxon>Ectothiorhodospiraceae</taxon>
        <taxon>Aquisalimonas</taxon>
    </lineage>
</organism>
<dbReference type="SUPFAM" id="SSF53218">
    <property type="entry name" value="Molybdenum cofactor biosynthesis proteins"/>
    <property type="match status" value="1"/>
</dbReference>
<name>A0A1H8VQI1_9GAMM</name>
<evidence type="ECO:0000313" key="3">
    <source>
        <dbReference type="Proteomes" id="UP000199657"/>
    </source>
</evidence>